<dbReference type="PANTHER" id="PTHR10579:SF43">
    <property type="entry name" value="ZINC FINGER (C3HC4-TYPE RING FINGER) FAMILY PROTEIN"/>
    <property type="match status" value="1"/>
</dbReference>
<protein>
    <submittedName>
        <fullName evidence="2">VWA domain-containing protein</fullName>
    </submittedName>
</protein>
<dbReference type="Proteomes" id="UP000501568">
    <property type="component" value="Chromosome"/>
</dbReference>
<feature type="domain" description="VWFA" evidence="1">
    <location>
        <begin position="192"/>
        <end position="368"/>
    </location>
</feature>
<dbReference type="Pfam" id="PF00092">
    <property type="entry name" value="VWA"/>
    <property type="match status" value="1"/>
</dbReference>
<dbReference type="Pfam" id="PF12034">
    <property type="entry name" value="YfbK_C"/>
    <property type="match status" value="1"/>
</dbReference>
<dbReference type="InterPro" id="IPR021908">
    <property type="entry name" value="YfbK_C"/>
</dbReference>
<dbReference type="InterPro" id="IPR036465">
    <property type="entry name" value="vWFA_dom_sf"/>
</dbReference>
<sequence length="551" mass="59860">MMGIDLRNQGQSWHECGANEARESAMRGILITGTIVTTLLAGCSPEEKTQDFAGPPPMPAYVPNDRSAELMVAPQPYPTAPQDRERYEENDVSPVHAVGEAPVSTFSVDVDTGSYTNSRRFLTDGRLPPQDAVRTEEFINYFRYDYPLPEERSQPFSVTTNVTTTPWNANTRLLRIGLRGYDIAYDERPAANLTFLIDVSGSMATDDKLGLVKTALSMLADGLRPQDKVSIVVYSGAAGIVLEPTNNPDKIKAALEQLSAGGSTAGGQGIALAYATARSSFIENGINRIIVATDGDFNVGVTDQRQLEDMVERNRDSGITLTTLGFGRGNYNEALMESIADLGNGNYAYIDSAMEAQKVLDEELSSTLFTIAGDVKIQVEFNPAHVSEYRLIGYENRALREEDFENDKVDAGDIGAGHQVTAIYEIVPAGAEGWLPERRYEANRPQTGAGGDELAFVKLRYKLPGQDTSRLIERPVPASAIAGARAPQGDMAFAVAVAAFGQKLRGDTRLGDMGWSDIRALAGNPQNYWRQEFVKLVGLASAHSGERRAAD</sequence>
<proteinExistence type="predicted"/>
<dbReference type="Gene3D" id="3.40.50.410">
    <property type="entry name" value="von Willebrand factor, type A domain"/>
    <property type="match status" value="1"/>
</dbReference>
<evidence type="ECO:0000313" key="2">
    <source>
        <dbReference type="EMBL" id="QIG79795.1"/>
    </source>
</evidence>
<dbReference type="InterPro" id="IPR051266">
    <property type="entry name" value="CLCR"/>
</dbReference>
<evidence type="ECO:0000259" key="1">
    <source>
        <dbReference type="PROSITE" id="PS50234"/>
    </source>
</evidence>
<dbReference type="PROSITE" id="PS50234">
    <property type="entry name" value="VWFA"/>
    <property type="match status" value="1"/>
</dbReference>
<dbReference type="AlphaFoldDB" id="A0A6G6Y4F4"/>
<dbReference type="KEGG" id="spzr:G5C33_08345"/>
<dbReference type="InterPro" id="IPR022156">
    <property type="entry name" value="Uncharacterised_YfbK_N"/>
</dbReference>
<dbReference type="PANTHER" id="PTHR10579">
    <property type="entry name" value="CALCIUM-ACTIVATED CHLORIDE CHANNEL REGULATOR"/>
    <property type="match status" value="1"/>
</dbReference>
<name>A0A6G6Y4F4_9SPHN</name>
<organism evidence="2 3">
    <name type="scientific">Stakelama tenebrarum</name>
    <dbReference type="NCBI Taxonomy" id="2711215"/>
    <lineage>
        <taxon>Bacteria</taxon>
        <taxon>Pseudomonadati</taxon>
        <taxon>Pseudomonadota</taxon>
        <taxon>Alphaproteobacteria</taxon>
        <taxon>Sphingomonadales</taxon>
        <taxon>Sphingomonadaceae</taxon>
        <taxon>Stakelama</taxon>
    </lineage>
</organism>
<dbReference type="SMART" id="SM00327">
    <property type="entry name" value="VWA"/>
    <property type="match status" value="1"/>
</dbReference>
<gene>
    <name evidence="2" type="ORF">G5C33_08345</name>
</gene>
<reference evidence="2 3" key="1">
    <citation type="submission" date="2020-02" db="EMBL/GenBank/DDBJ databases">
        <authorList>
            <person name="Zheng R.K."/>
            <person name="Sun C.M."/>
        </authorList>
    </citation>
    <scope>NUCLEOTIDE SEQUENCE [LARGE SCALE GENOMIC DNA]</scope>
    <source>
        <strain evidence="3">zrk23</strain>
    </source>
</reference>
<dbReference type="CDD" id="cd01465">
    <property type="entry name" value="vWA_subgroup"/>
    <property type="match status" value="1"/>
</dbReference>
<accession>A0A6G6Y4F4</accession>
<dbReference type="InterPro" id="IPR002035">
    <property type="entry name" value="VWF_A"/>
</dbReference>
<dbReference type="SUPFAM" id="SSF53300">
    <property type="entry name" value="vWA-like"/>
    <property type="match status" value="1"/>
</dbReference>
<evidence type="ECO:0000313" key="3">
    <source>
        <dbReference type="Proteomes" id="UP000501568"/>
    </source>
</evidence>
<keyword evidence="3" id="KW-1185">Reference proteome</keyword>
<dbReference type="EMBL" id="CP049109">
    <property type="protein sequence ID" value="QIG79795.1"/>
    <property type="molecule type" value="Genomic_DNA"/>
</dbReference>
<dbReference type="Pfam" id="PF12450">
    <property type="entry name" value="vWF_A"/>
    <property type="match status" value="1"/>
</dbReference>